<keyword evidence="4" id="KW-0378">Hydrolase</keyword>
<name>A0ABR7GNB2_9FIRM</name>
<dbReference type="Gene3D" id="3.40.50.300">
    <property type="entry name" value="P-loop containing nucleotide triphosphate hydrolases"/>
    <property type="match status" value="4"/>
</dbReference>
<evidence type="ECO:0000259" key="11">
    <source>
        <dbReference type="Pfam" id="PF21445"/>
    </source>
</evidence>
<comment type="caution">
    <text evidence="12">The sequence shown here is derived from an EMBL/GenBank/DDBJ whole genome shotgun (WGS) entry which is preliminary data.</text>
</comment>
<dbReference type="SUPFAM" id="SSF52540">
    <property type="entry name" value="P-loop containing nucleoside triphosphate hydrolases"/>
    <property type="match status" value="1"/>
</dbReference>
<evidence type="ECO:0000256" key="3">
    <source>
        <dbReference type="ARBA" id="ARBA00022763"/>
    </source>
</evidence>
<evidence type="ECO:0000313" key="12">
    <source>
        <dbReference type="EMBL" id="MBC5695811.1"/>
    </source>
</evidence>
<dbReference type="InterPro" id="IPR027417">
    <property type="entry name" value="P-loop_NTPase"/>
</dbReference>
<dbReference type="Pfam" id="PF21445">
    <property type="entry name" value="ADDB_N"/>
    <property type="match status" value="1"/>
</dbReference>
<keyword evidence="5" id="KW-0347">Helicase</keyword>
<evidence type="ECO:0000256" key="4">
    <source>
        <dbReference type="ARBA" id="ARBA00022801"/>
    </source>
</evidence>
<dbReference type="PANTHER" id="PTHR30591">
    <property type="entry name" value="RECBCD ENZYME SUBUNIT RECC"/>
    <property type="match status" value="1"/>
</dbReference>
<evidence type="ECO:0000256" key="2">
    <source>
        <dbReference type="ARBA" id="ARBA00022741"/>
    </source>
</evidence>
<evidence type="ECO:0000256" key="6">
    <source>
        <dbReference type="ARBA" id="ARBA00022839"/>
    </source>
</evidence>
<dbReference type="Pfam" id="PF12705">
    <property type="entry name" value="PDDEXK_1"/>
    <property type="match status" value="1"/>
</dbReference>
<dbReference type="InterPro" id="IPR049035">
    <property type="entry name" value="ADDB_N"/>
</dbReference>
<keyword evidence="9" id="KW-0234">DNA repair</keyword>
<evidence type="ECO:0000256" key="5">
    <source>
        <dbReference type="ARBA" id="ARBA00022806"/>
    </source>
</evidence>
<keyword evidence="3" id="KW-0227">DNA damage</keyword>
<feature type="domain" description="ATP-dependent helicase/deoxyribonuclease subunit B N-terminal" evidence="11">
    <location>
        <begin position="4"/>
        <end position="254"/>
    </location>
</feature>
<dbReference type="EMBL" id="JACOPK010000006">
    <property type="protein sequence ID" value="MBC5695811.1"/>
    <property type="molecule type" value="Genomic_DNA"/>
</dbReference>
<sequence length="1127" mass="124969">MRIVTGLAASGKTSMLLREIAEKAEANRGRQILLVPELNSHQMERRLAAATHNHGARTAEVLTFSRLADRVFAVVGGLAQQMLTPAGQLLTLQEAARRVQVGLTAWSGLADKPELLSETLALIDECKSCMIEPEMLFRASEESALDEDAALSAKLRDLAQILTQYDSLCEETLPDPRDRLTHLRDGLAESHVLDGAEVYLDGFLSYTPQELAIIEVMLSSGVPLTAAVTCDVELPDVFVTGCRTLRTLTRMAERCSRSPELVDLGAGKMPRPAGLAAVANEALLPVRQAHEDASGVRLYEAASPFDECEHAAAYIRRKVRDEGAHYRDFVIAARDIGPYSASLAMAMGRYDIPMFLADKPDLLSRPPMALVIGALESVRSNFGCRELFGCLKTGLTGLAWDEIDRLENYAITWKIHGAAWERDWVEHPDGYGIPVDEAAQAQLDELNELRARAIAPFAALRERLKGEQPSAECVRALYDFLLAVDAPRRMEERAAEHDAAGRLQLADEYRQLWEILVSAMEQFAWVRGDMPLTLDRFAQLFRLVLSGYSVGSIPVSLDRVSCGNIERVCGGNVKYVILLGVNDGLIPKDTSSASLLSDMERDRLDALGVELKASGEERLLMEQETLYRALACPCEELLLSWHASDASGGETRPSYFVGTVRGLLPNVPFTTHRTETVRDRLQAERPAVELACAYLSGDRTPAVSAAYSFYKNDERVLAAAGQRRTRGPLNAADTIEGLYGKKLNLTASRVDKFFSCPSAFFYQYGLKAKVRRPAAFAAPETGTFIHYVLEHALTALGKREGGAAAAEKDAVARACREAVDRYIREELGGLANKTPRFRYLFGRLVKSVQQILDNVIEELRVSEFRPIDYEVDFSRGGDLPPVTCEQDGVTVSLAGKVDRVDGYIRDGRLYLRVMDYKSGKKSFSLSDIWYGLNMQLIIYLYALQEEGLDRYRRLLSEELNEIVPAGVLYVPVRDDIIDGDRAATEEELHSKREAALRRSGLLSEDMSLLDAMEQGIEDKGRFIPIKLKKIKGEDEKTLDPKSAVADLAQFGRLARYTHKKLLEMGAELRRGNVEASPCRHDRNRCACDWCDYRAACHFDESAGDRERPLKALDDSEVWELLGGDGNA</sequence>
<dbReference type="RefSeq" id="WP_186970022.1">
    <property type="nucleotide sequence ID" value="NZ_JACOPK010000006.1"/>
</dbReference>
<evidence type="ECO:0000256" key="1">
    <source>
        <dbReference type="ARBA" id="ARBA00022722"/>
    </source>
</evidence>
<evidence type="ECO:0000256" key="7">
    <source>
        <dbReference type="ARBA" id="ARBA00022840"/>
    </source>
</evidence>
<keyword evidence="2" id="KW-0547">Nucleotide-binding</keyword>
<keyword evidence="1" id="KW-0540">Nuclease</keyword>
<keyword evidence="7" id="KW-0067">ATP-binding</keyword>
<dbReference type="PANTHER" id="PTHR30591:SF1">
    <property type="entry name" value="RECBCD ENZYME SUBUNIT RECC"/>
    <property type="match status" value="1"/>
</dbReference>
<evidence type="ECO:0000256" key="8">
    <source>
        <dbReference type="ARBA" id="ARBA00023125"/>
    </source>
</evidence>
<dbReference type="Gene3D" id="3.90.320.10">
    <property type="match status" value="1"/>
</dbReference>
<reference evidence="12 13" key="1">
    <citation type="submission" date="2020-08" db="EMBL/GenBank/DDBJ databases">
        <title>Genome public.</title>
        <authorList>
            <person name="Liu C."/>
            <person name="Sun Q."/>
        </authorList>
    </citation>
    <scope>NUCLEOTIDE SEQUENCE [LARGE SCALE GENOMIC DNA]</scope>
    <source>
        <strain evidence="12 13">M2</strain>
    </source>
</reference>
<evidence type="ECO:0000313" key="13">
    <source>
        <dbReference type="Proteomes" id="UP000641741"/>
    </source>
</evidence>
<dbReference type="InterPro" id="IPR011604">
    <property type="entry name" value="PDDEXK-like_dom_sf"/>
</dbReference>
<organism evidence="12 13">
    <name type="scientific">Agathobaculum hominis</name>
    <dbReference type="NCBI Taxonomy" id="2763014"/>
    <lineage>
        <taxon>Bacteria</taxon>
        <taxon>Bacillati</taxon>
        <taxon>Bacillota</taxon>
        <taxon>Clostridia</taxon>
        <taxon>Eubacteriales</taxon>
        <taxon>Butyricicoccaceae</taxon>
        <taxon>Agathobaculum</taxon>
    </lineage>
</organism>
<accession>A0ABR7GNB2</accession>
<feature type="domain" description="PD-(D/E)XK endonuclease-like" evidence="10">
    <location>
        <begin position="745"/>
        <end position="1097"/>
    </location>
</feature>
<protein>
    <submittedName>
        <fullName evidence="12">PD-(D/E)XK nuclease family protein</fullName>
    </submittedName>
</protein>
<keyword evidence="8" id="KW-0238">DNA-binding</keyword>
<dbReference type="InterPro" id="IPR038726">
    <property type="entry name" value="PDDEXK_AddAB-type"/>
</dbReference>
<keyword evidence="6" id="KW-0269">Exonuclease</keyword>
<evidence type="ECO:0000256" key="9">
    <source>
        <dbReference type="ARBA" id="ARBA00023204"/>
    </source>
</evidence>
<gene>
    <name evidence="12" type="ORF">H8S02_07620</name>
</gene>
<dbReference type="Proteomes" id="UP000641741">
    <property type="component" value="Unassembled WGS sequence"/>
</dbReference>
<evidence type="ECO:0000259" key="10">
    <source>
        <dbReference type="Pfam" id="PF12705"/>
    </source>
</evidence>
<keyword evidence="13" id="KW-1185">Reference proteome</keyword>
<proteinExistence type="predicted"/>